<protein>
    <submittedName>
        <fullName evidence="1">Uncharacterized protein</fullName>
    </submittedName>
</protein>
<gene>
    <name evidence="1" type="ORF">CSSPJE1EN1_LOCUS16116</name>
</gene>
<dbReference type="EMBL" id="OZ020098">
    <property type="protein sequence ID" value="CAK9270638.1"/>
    <property type="molecule type" value="Genomic_DNA"/>
</dbReference>
<reference evidence="1" key="1">
    <citation type="submission" date="2024-02" db="EMBL/GenBank/DDBJ databases">
        <authorList>
            <consortium name="ELIXIR-Norway"/>
            <consortium name="Elixir Norway"/>
        </authorList>
    </citation>
    <scope>NUCLEOTIDE SEQUENCE</scope>
</reference>
<name>A0ABP0WUW7_9BRYO</name>
<proteinExistence type="predicted"/>
<keyword evidence="2" id="KW-1185">Reference proteome</keyword>
<evidence type="ECO:0000313" key="2">
    <source>
        <dbReference type="Proteomes" id="UP001497444"/>
    </source>
</evidence>
<organism evidence="1 2">
    <name type="scientific">Sphagnum jensenii</name>
    <dbReference type="NCBI Taxonomy" id="128206"/>
    <lineage>
        <taxon>Eukaryota</taxon>
        <taxon>Viridiplantae</taxon>
        <taxon>Streptophyta</taxon>
        <taxon>Embryophyta</taxon>
        <taxon>Bryophyta</taxon>
        <taxon>Sphagnophytina</taxon>
        <taxon>Sphagnopsida</taxon>
        <taxon>Sphagnales</taxon>
        <taxon>Sphagnaceae</taxon>
        <taxon>Sphagnum</taxon>
    </lineage>
</organism>
<dbReference type="Proteomes" id="UP001497444">
    <property type="component" value="Chromosome 3"/>
</dbReference>
<evidence type="ECO:0000313" key="1">
    <source>
        <dbReference type="EMBL" id="CAK9270638.1"/>
    </source>
</evidence>
<sequence length="104" mass="11209">MEVGLQSATASLNSDCQTGGDGGELATSSPLGMHILASGLEGLDGPTLRKNNYKQEALMMSQIADKAQAHEEKEVDALGPALYISWRRCLWVNLQAYFVHLSSN</sequence>
<accession>A0ABP0WUW7</accession>